<evidence type="ECO:0000313" key="1">
    <source>
        <dbReference type="EMBL" id="KPC25555.1"/>
    </source>
</evidence>
<sequence>MTDWLVSAERAAEQRYTVTPDSSMINARIGSRVARHQFK</sequence>
<dbReference type="PATRIC" id="fig|81035.3.peg.2838"/>
<dbReference type="EMBL" id="LGLN01000078">
    <property type="protein sequence ID" value="KPC25555.1"/>
    <property type="molecule type" value="Genomic_DNA"/>
</dbReference>
<dbReference type="Proteomes" id="UP000037891">
    <property type="component" value="Unassembled WGS sequence"/>
</dbReference>
<reference evidence="1 2" key="1">
    <citation type="submission" date="2015-07" db="EMBL/GenBank/DDBJ databases">
        <authorList>
            <person name="Noorani M."/>
        </authorList>
    </citation>
    <scope>NUCLEOTIDE SEQUENCE [LARGE SCALE GENOMIC DNA]</scope>
    <source>
        <strain evidence="1 2">0788_9</strain>
    </source>
</reference>
<organism evidence="1 2">
    <name type="scientific">Pseudomonas syringae pv. cilantro</name>
    <dbReference type="NCBI Taxonomy" id="81035"/>
    <lineage>
        <taxon>Bacteria</taxon>
        <taxon>Pseudomonadati</taxon>
        <taxon>Pseudomonadota</taxon>
        <taxon>Gammaproteobacteria</taxon>
        <taxon>Pseudomonadales</taxon>
        <taxon>Pseudomonadaceae</taxon>
        <taxon>Pseudomonas</taxon>
        <taxon>Pseudomonas syringae</taxon>
    </lineage>
</organism>
<gene>
    <name evidence="1" type="ORF">ABJ99_2651</name>
</gene>
<protein>
    <submittedName>
        <fullName evidence="1">Uncharacterized protein</fullName>
    </submittedName>
</protein>
<proteinExistence type="predicted"/>
<evidence type="ECO:0000313" key="2">
    <source>
        <dbReference type="Proteomes" id="UP000037891"/>
    </source>
</evidence>
<name>A0A0N0X9T3_PSESX</name>
<accession>A0A0N0X9T3</accession>
<dbReference type="AlphaFoldDB" id="A0A0N0X9T3"/>
<comment type="caution">
    <text evidence="1">The sequence shown here is derived from an EMBL/GenBank/DDBJ whole genome shotgun (WGS) entry which is preliminary data.</text>
</comment>
<reference evidence="1 2" key="2">
    <citation type="submission" date="2015-10" db="EMBL/GenBank/DDBJ databases">
        <title>Comparative genomics and high-throughput reverse genetic screens identify a new phytobacterial MAMP and an Arabidopsis receptor required for immune elicitation.</title>
        <authorList>
            <person name="Mott G.A."/>
            <person name="Thakur S."/>
            <person name="Wang P.W."/>
            <person name="Desveaux D."/>
            <person name="Guttman D.S."/>
        </authorList>
    </citation>
    <scope>NUCLEOTIDE SEQUENCE [LARGE SCALE GENOMIC DNA]</scope>
    <source>
        <strain evidence="1 2">0788_9</strain>
    </source>
</reference>